<gene>
    <name evidence="1" type="ORF">IQ266_14855</name>
</gene>
<dbReference type="EMBL" id="JADEXQ010000050">
    <property type="protein sequence ID" value="MBE9031012.1"/>
    <property type="molecule type" value="Genomic_DNA"/>
</dbReference>
<protein>
    <submittedName>
        <fullName evidence="1">Uncharacterized protein</fullName>
    </submittedName>
</protein>
<evidence type="ECO:0000313" key="2">
    <source>
        <dbReference type="Proteomes" id="UP000625316"/>
    </source>
</evidence>
<evidence type="ECO:0000313" key="1">
    <source>
        <dbReference type="EMBL" id="MBE9031012.1"/>
    </source>
</evidence>
<accession>A0A928VR44</accession>
<dbReference type="RefSeq" id="WP_264325843.1">
    <property type="nucleotide sequence ID" value="NZ_JADEXQ010000050.1"/>
</dbReference>
<name>A0A928VR44_9CYAN</name>
<proteinExistence type="predicted"/>
<dbReference type="Proteomes" id="UP000625316">
    <property type="component" value="Unassembled WGS sequence"/>
</dbReference>
<reference evidence="1" key="1">
    <citation type="submission" date="2020-10" db="EMBL/GenBank/DDBJ databases">
        <authorList>
            <person name="Castelo-Branco R."/>
            <person name="Eusebio N."/>
            <person name="Adriana R."/>
            <person name="Vieira A."/>
            <person name="Brugerolle De Fraissinette N."/>
            <person name="Rezende De Castro R."/>
            <person name="Schneider M.P."/>
            <person name="Vasconcelos V."/>
            <person name="Leao P.N."/>
        </authorList>
    </citation>
    <scope>NUCLEOTIDE SEQUENCE</scope>
    <source>
        <strain evidence="1">LEGE 11480</strain>
    </source>
</reference>
<keyword evidence="2" id="KW-1185">Reference proteome</keyword>
<dbReference type="AlphaFoldDB" id="A0A928VR44"/>
<organism evidence="1 2">
    <name type="scientific">Romeriopsis navalis LEGE 11480</name>
    <dbReference type="NCBI Taxonomy" id="2777977"/>
    <lineage>
        <taxon>Bacteria</taxon>
        <taxon>Bacillati</taxon>
        <taxon>Cyanobacteriota</taxon>
        <taxon>Cyanophyceae</taxon>
        <taxon>Leptolyngbyales</taxon>
        <taxon>Leptolyngbyaceae</taxon>
        <taxon>Romeriopsis</taxon>
        <taxon>Romeriopsis navalis</taxon>
    </lineage>
</organism>
<comment type="caution">
    <text evidence="1">The sequence shown here is derived from an EMBL/GenBank/DDBJ whole genome shotgun (WGS) entry which is preliminary data.</text>
</comment>
<sequence>MWINLEQREQIILINRQFNQLTIADFADYQIVWPTKTQYLKKRFFSAWMSVPERVYAPIGWLIFQGQTIANLQGLDIASFAPVDSSFEFARRLGPAIPINFEASSERSLPKRVSNQAAFTYEMPDESIPRTIFRAVTPRFVRVYDFWPTLELSEIVTQMLIEEQRFITENREQLKLEPFYQAQFNL</sequence>